<feature type="transmembrane region" description="Helical" evidence="1">
    <location>
        <begin position="108"/>
        <end position="127"/>
    </location>
</feature>
<protein>
    <recommendedName>
        <fullName evidence="4">DUF1440 domain-containing protein</fullName>
    </recommendedName>
</protein>
<sequence length="132" mass="13463">MATGEGAGPGRTVSAGLLGGLIGAAAIWVYEGVRDGLGAMAYPLGTAIHVAFALARGGPFALIWPAFRRRGVEATLVALFYAVAAWVVTHLAVAVTSSSRPDDLAPDVVIGGALSHIVFTVPLALGVKRWLG</sequence>
<feature type="transmembrane region" description="Helical" evidence="1">
    <location>
        <begin position="12"/>
        <end position="30"/>
    </location>
</feature>
<comment type="caution">
    <text evidence="2">The sequence shown here is derived from an EMBL/GenBank/DDBJ whole genome shotgun (WGS) entry which is preliminary data.</text>
</comment>
<feature type="transmembrane region" description="Helical" evidence="1">
    <location>
        <begin position="76"/>
        <end position="96"/>
    </location>
</feature>
<reference evidence="2 3" key="1">
    <citation type="submission" date="2018-12" db="EMBL/GenBank/DDBJ databases">
        <authorList>
            <person name="Grouzdev D.S."/>
            <person name="Krutkina M.S."/>
        </authorList>
    </citation>
    <scope>NUCLEOTIDE SEQUENCE [LARGE SCALE GENOMIC DNA]</scope>
    <source>
        <strain evidence="2 3">RmlP026</strain>
    </source>
</reference>
<keyword evidence="1" id="KW-0812">Transmembrane</keyword>
<gene>
    <name evidence="2" type="ORF">D3273_17365</name>
</gene>
<evidence type="ECO:0000313" key="3">
    <source>
        <dbReference type="Proteomes" id="UP000290759"/>
    </source>
</evidence>
<evidence type="ECO:0000313" key="2">
    <source>
        <dbReference type="EMBL" id="RYC30792.1"/>
    </source>
</evidence>
<keyword evidence="1" id="KW-0472">Membrane</keyword>
<dbReference type="EMBL" id="QYBB01000021">
    <property type="protein sequence ID" value="RYC30792.1"/>
    <property type="molecule type" value="Genomic_DNA"/>
</dbReference>
<keyword evidence="3" id="KW-1185">Reference proteome</keyword>
<dbReference type="Proteomes" id="UP000290759">
    <property type="component" value="Unassembled WGS sequence"/>
</dbReference>
<reference evidence="2 3" key="2">
    <citation type="submission" date="2019-02" db="EMBL/GenBank/DDBJ databases">
        <title>'Lichenibacterium ramalinii' gen. nov. sp. nov., 'Lichenibacterium minor' gen. nov. sp. nov.</title>
        <authorList>
            <person name="Pankratov T."/>
        </authorList>
    </citation>
    <scope>NUCLEOTIDE SEQUENCE [LARGE SCALE GENOMIC DNA]</scope>
    <source>
        <strain evidence="2 3">RmlP026</strain>
    </source>
</reference>
<dbReference type="OrthoDB" id="8410043at2"/>
<organism evidence="2 3">
    <name type="scientific">Lichenibacterium minor</name>
    <dbReference type="NCBI Taxonomy" id="2316528"/>
    <lineage>
        <taxon>Bacteria</taxon>
        <taxon>Pseudomonadati</taxon>
        <taxon>Pseudomonadota</taxon>
        <taxon>Alphaproteobacteria</taxon>
        <taxon>Hyphomicrobiales</taxon>
        <taxon>Lichenihabitantaceae</taxon>
        <taxon>Lichenibacterium</taxon>
    </lineage>
</organism>
<feature type="transmembrane region" description="Helical" evidence="1">
    <location>
        <begin position="42"/>
        <end position="64"/>
    </location>
</feature>
<proteinExistence type="predicted"/>
<name>A0A4Q2U367_9HYPH</name>
<dbReference type="AlphaFoldDB" id="A0A4Q2U367"/>
<evidence type="ECO:0000256" key="1">
    <source>
        <dbReference type="SAM" id="Phobius"/>
    </source>
</evidence>
<keyword evidence="1" id="KW-1133">Transmembrane helix</keyword>
<accession>A0A4Q2U367</accession>
<evidence type="ECO:0008006" key="4">
    <source>
        <dbReference type="Google" id="ProtNLM"/>
    </source>
</evidence>